<comment type="caution">
    <text evidence="7">The sequence shown here is derived from an EMBL/GenBank/DDBJ whole genome shotgun (WGS) entry which is preliminary data.</text>
</comment>
<keyword evidence="8" id="KW-1185">Reference proteome</keyword>
<dbReference type="PANTHER" id="PTHR31250">
    <property type="entry name" value="IQ DOMAIN-CONTAINING PROTEIN IQM3"/>
    <property type="match status" value="1"/>
</dbReference>
<dbReference type="RefSeq" id="XP_058311201.1">
    <property type="nucleotide sequence ID" value="XM_058448857.1"/>
</dbReference>
<dbReference type="GeneID" id="83176158"/>
<feature type="compositionally biased region" description="Low complexity" evidence="5">
    <location>
        <begin position="256"/>
        <end position="268"/>
    </location>
</feature>
<dbReference type="GO" id="GO:0005634">
    <property type="term" value="C:nucleus"/>
    <property type="evidence" value="ECO:0007669"/>
    <property type="project" value="UniProtKB-SubCell"/>
</dbReference>
<dbReference type="OrthoDB" id="7344096at2759"/>
<evidence type="ECO:0000256" key="6">
    <source>
        <dbReference type="SAM" id="Phobius"/>
    </source>
</evidence>
<feature type="compositionally biased region" description="Basic and acidic residues" evidence="5">
    <location>
        <begin position="8"/>
        <end position="25"/>
    </location>
</feature>
<keyword evidence="6" id="KW-1133">Transmembrane helix</keyword>
<evidence type="ECO:0000256" key="5">
    <source>
        <dbReference type="SAM" id="MobiDB-lite"/>
    </source>
</evidence>
<feature type="compositionally biased region" description="Polar residues" evidence="5">
    <location>
        <begin position="273"/>
        <end position="284"/>
    </location>
</feature>
<dbReference type="Pfam" id="PF00612">
    <property type="entry name" value="IQ"/>
    <property type="match status" value="1"/>
</dbReference>
<feature type="region of interest" description="Disordered" evidence="5">
    <location>
        <begin position="1"/>
        <end position="26"/>
    </location>
</feature>
<name>A0A9W9TAA3_9EURO</name>
<feature type="compositionally biased region" description="Basic and acidic residues" evidence="5">
    <location>
        <begin position="56"/>
        <end position="66"/>
    </location>
</feature>
<dbReference type="AlphaFoldDB" id="A0A9W9TAA3"/>
<evidence type="ECO:0000256" key="4">
    <source>
        <dbReference type="ARBA" id="ARBA00023242"/>
    </source>
</evidence>
<evidence type="ECO:0000313" key="7">
    <source>
        <dbReference type="EMBL" id="KAJ5215388.1"/>
    </source>
</evidence>
<dbReference type="CDD" id="cd23767">
    <property type="entry name" value="IQCD"/>
    <property type="match status" value="1"/>
</dbReference>
<dbReference type="PROSITE" id="PS50096">
    <property type="entry name" value="IQ"/>
    <property type="match status" value="1"/>
</dbReference>
<keyword evidence="6" id="KW-0812">Transmembrane</keyword>
<comment type="subcellular location">
    <subcellularLocation>
        <location evidence="2">Cytoplasm</location>
    </subcellularLocation>
    <subcellularLocation>
        <location evidence="1">Nucleus</location>
    </subcellularLocation>
</comment>
<dbReference type="GO" id="GO:0005737">
    <property type="term" value="C:cytoplasm"/>
    <property type="evidence" value="ECO:0007669"/>
    <property type="project" value="UniProtKB-SubCell"/>
</dbReference>
<evidence type="ECO:0000256" key="3">
    <source>
        <dbReference type="ARBA" id="ARBA00022490"/>
    </source>
</evidence>
<dbReference type="Proteomes" id="UP001150904">
    <property type="component" value="Unassembled WGS sequence"/>
</dbReference>
<proteinExistence type="predicted"/>
<dbReference type="InterPro" id="IPR044159">
    <property type="entry name" value="IQM"/>
</dbReference>
<feature type="compositionally biased region" description="Basic and acidic residues" evidence="5">
    <location>
        <begin position="74"/>
        <end position="88"/>
    </location>
</feature>
<gene>
    <name evidence="7" type="ORF">N7498_001795</name>
</gene>
<dbReference type="EMBL" id="JAPQKR010000005">
    <property type="protein sequence ID" value="KAJ5215388.1"/>
    <property type="molecule type" value="Genomic_DNA"/>
</dbReference>
<protein>
    <submittedName>
        <fullName evidence="7">Uncharacterized protein</fullName>
    </submittedName>
</protein>
<feature type="region of interest" description="Disordered" evidence="5">
    <location>
        <begin position="56"/>
        <end position="92"/>
    </location>
</feature>
<evidence type="ECO:0000313" key="8">
    <source>
        <dbReference type="Proteomes" id="UP001150904"/>
    </source>
</evidence>
<dbReference type="PANTHER" id="PTHR31250:SF27">
    <property type="entry name" value="IQ DOMAIN-CONTAINING PROTEIN IQM5"/>
    <property type="match status" value="1"/>
</dbReference>
<feature type="region of interest" description="Disordered" evidence="5">
    <location>
        <begin position="238"/>
        <end position="294"/>
    </location>
</feature>
<accession>A0A9W9TAA3</accession>
<keyword evidence="3" id="KW-0963">Cytoplasm</keyword>
<keyword evidence="6" id="KW-0472">Membrane</keyword>
<dbReference type="InterPro" id="IPR000048">
    <property type="entry name" value="IQ_motif_EF-hand-BS"/>
</dbReference>
<reference evidence="7" key="1">
    <citation type="submission" date="2022-12" db="EMBL/GenBank/DDBJ databases">
        <authorList>
            <person name="Petersen C."/>
        </authorList>
    </citation>
    <scope>NUCLEOTIDE SEQUENCE</scope>
    <source>
        <strain evidence="7">IBT 15544</strain>
    </source>
</reference>
<sequence length="415" mass="47284">MTGSIQSGERDSPTGEMARVPRDANDVTVCLASDRAARTIQRTFRGYRARRELRGLGLRRLEHTPRPQENPQDASERCTPHSADESPRPARQNWHRAVNVAIQASDNDHPEKEELNYHSEVLHESTPKMMDLEYFLEMVDTKHRHGSNLRAYHTLWKSSPSRENFFYWLDLGEGRDVEHQRVSRELLERDQVRYLSSGERQQYLVKVDGAGLFRWAKNNELVDTDDKRFRDSVHGVVPVEDDAPRFGGNSEKTPSEPDSTSSRSSPLPEHNVNESNGDQTPSTQEDYELEKDVKKSSRVDPAAIYDRFAGSLSVKKGMWIFVADTSFRIYVGIKDPGAFQHSSFLMGKRISAAGMLKIRKGQLRSLSPLRYKLAFFFTAICCFENIKADTSIPVVITALTFLIFVLFTIPFKNGE</sequence>
<feature type="transmembrane region" description="Helical" evidence="6">
    <location>
        <begin position="392"/>
        <end position="411"/>
    </location>
</feature>
<organism evidence="7 8">
    <name type="scientific">Penicillium cinerascens</name>
    <dbReference type="NCBI Taxonomy" id="70096"/>
    <lineage>
        <taxon>Eukaryota</taxon>
        <taxon>Fungi</taxon>
        <taxon>Dikarya</taxon>
        <taxon>Ascomycota</taxon>
        <taxon>Pezizomycotina</taxon>
        <taxon>Eurotiomycetes</taxon>
        <taxon>Eurotiomycetidae</taxon>
        <taxon>Eurotiales</taxon>
        <taxon>Aspergillaceae</taxon>
        <taxon>Penicillium</taxon>
    </lineage>
</organism>
<keyword evidence="4" id="KW-0539">Nucleus</keyword>
<evidence type="ECO:0000256" key="1">
    <source>
        <dbReference type="ARBA" id="ARBA00004123"/>
    </source>
</evidence>
<evidence type="ECO:0000256" key="2">
    <source>
        <dbReference type="ARBA" id="ARBA00004496"/>
    </source>
</evidence>
<reference evidence="7" key="2">
    <citation type="journal article" date="2023" name="IMA Fungus">
        <title>Comparative genomic study of the Penicillium genus elucidates a diverse pangenome and 15 lateral gene transfer events.</title>
        <authorList>
            <person name="Petersen C."/>
            <person name="Sorensen T."/>
            <person name="Nielsen M.R."/>
            <person name="Sondergaard T.E."/>
            <person name="Sorensen J.L."/>
            <person name="Fitzpatrick D.A."/>
            <person name="Frisvad J.C."/>
            <person name="Nielsen K.L."/>
        </authorList>
    </citation>
    <scope>NUCLEOTIDE SEQUENCE</scope>
    <source>
        <strain evidence="7">IBT 15544</strain>
    </source>
</reference>